<keyword evidence="3" id="KW-0808">Transferase</keyword>
<feature type="domain" description="Glycosyltransferase 2-like" evidence="2">
    <location>
        <begin position="6"/>
        <end position="159"/>
    </location>
</feature>
<evidence type="ECO:0000313" key="4">
    <source>
        <dbReference type="Proteomes" id="UP000232412"/>
    </source>
</evidence>
<organism evidence="3 4">
    <name type="scientific">Nitrosotalea sinensis</name>
    <dbReference type="NCBI Taxonomy" id="1499975"/>
    <lineage>
        <taxon>Archaea</taxon>
        <taxon>Nitrososphaerota</taxon>
        <taxon>Nitrososphaeria</taxon>
        <taxon>Nitrosotaleales</taxon>
        <taxon>Nitrosotaleaceae</taxon>
        <taxon>Nitrosotalea</taxon>
    </lineage>
</organism>
<dbReference type="InterPro" id="IPR001173">
    <property type="entry name" value="Glyco_trans_2-like"/>
</dbReference>
<gene>
    <name evidence="3" type="ORF">NSIN_10188</name>
</gene>
<protein>
    <submittedName>
        <fullName evidence="3">Glycosyltransferase, group 2 family protein</fullName>
        <ecNumber evidence="3">2.4.-.-</ecNumber>
    </submittedName>
</protein>
<keyword evidence="4" id="KW-1185">Reference proteome</keyword>
<dbReference type="PANTHER" id="PTHR48090:SF7">
    <property type="entry name" value="RFBJ PROTEIN"/>
    <property type="match status" value="1"/>
</dbReference>
<name>A0A2H1EEB8_9ARCH</name>
<dbReference type="InterPro" id="IPR029044">
    <property type="entry name" value="Nucleotide-diphossugar_trans"/>
</dbReference>
<dbReference type="CDD" id="cd04179">
    <property type="entry name" value="DPM_DPG-synthase_like"/>
    <property type="match status" value="1"/>
</dbReference>
<evidence type="ECO:0000313" key="3">
    <source>
        <dbReference type="EMBL" id="SHO42818.1"/>
    </source>
</evidence>
<evidence type="ECO:0000259" key="2">
    <source>
        <dbReference type="Pfam" id="PF00535"/>
    </source>
</evidence>
<dbReference type="SUPFAM" id="SSF53448">
    <property type="entry name" value="Nucleotide-diphospho-sugar transferases"/>
    <property type="match status" value="1"/>
</dbReference>
<dbReference type="PANTHER" id="PTHR48090">
    <property type="entry name" value="UNDECAPRENYL-PHOSPHATE 4-DEOXY-4-FORMAMIDO-L-ARABINOSE TRANSFERASE-RELATED"/>
    <property type="match status" value="1"/>
</dbReference>
<dbReference type="RefSeq" id="WP_101009020.1">
    <property type="nucleotide sequence ID" value="NZ_FRFC01000001.1"/>
</dbReference>
<evidence type="ECO:0000256" key="1">
    <source>
        <dbReference type="SAM" id="Phobius"/>
    </source>
</evidence>
<feature type="transmembrane region" description="Helical" evidence="1">
    <location>
        <begin position="263"/>
        <end position="285"/>
    </location>
</feature>
<dbReference type="GO" id="GO:0016757">
    <property type="term" value="F:glycosyltransferase activity"/>
    <property type="evidence" value="ECO:0007669"/>
    <property type="project" value="UniProtKB-KW"/>
</dbReference>
<proteinExistence type="predicted"/>
<dbReference type="OrthoDB" id="11098at2157"/>
<accession>A0A2H1EEB8</accession>
<dbReference type="EMBL" id="FRFC01000001">
    <property type="protein sequence ID" value="SHO42818.1"/>
    <property type="molecule type" value="Genomic_DNA"/>
</dbReference>
<dbReference type="EC" id="2.4.-.-" evidence="3"/>
<dbReference type="Gene3D" id="3.90.550.10">
    <property type="entry name" value="Spore Coat Polysaccharide Biosynthesis Protein SpsA, Chain A"/>
    <property type="match status" value="1"/>
</dbReference>
<feature type="transmembrane region" description="Helical" evidence="1">
    <location>
        <begin position="228"/>
        <end position="251"/>
    </location>
</feature>
<keyword evidence="3" id="KW-0328">Glycosyltransferase</keyword>
<sequence>MFVIACIPAFNEEKVIGNLIKKMLSYVDEVVVCDDGSSDQTSKEAEKAGAVVIKHQHNEGKGAALKSLFQYARKNDADIAITIDGDGQFLPEETPKLIKPIQDKNSDIVIGYRFDDESDMPSYRKVGNKMLDKITNLASELPFRDTQSGFRAYSKKALNSINFLTDGFGADSEILIDASKKGLKISEEKVTVIYNTGGKTSTKNPVSHSSDVIGSILELVALKHPLKYLGLPGFILLVIGVIYSVVVISIFNSTRYFSIPSTMLALGSLVIGLMLLLMSVVLFSINRATRRIS</sequence>
<reference evidence="4" key="1">
    <citation type="submission" date="2016-12" db="EMBL/GenBank/DDBJ databases">
        <authorList>
            <person name="Herbold C."/>
        </authorList>
    </citation>
    <scope>NUCLEOTIDE SEQUENCE [LARGE SCALE GENOMIC DNA]</scope>
</reference>
<dbReference type="InterPro" id="IPR050256">
    <property type="entry name" value="Glycosyltransferase_2"/>
</dbReference>
<dbReference type="AlphaFoldDB" id="A0A2H1EEB8"/>
<keyword evidence="1" id="KW-1133">Transmembrane helix</keyword>
<dbReference type="Pfam" id="PF00535">
    <property type="entry name" value="Glycos_transf_2"/>
    <property type="match status" value="1"/>
</dbReference>
<dbReference type="Proteomes" id="UP000232412">
    <property type="component" value="Unassembled WGS sequence"/>
</dbReference>
<keyword evidence="1" id="KW-0812">Transmembrane</keyword>
<keyword evidence="1" id="KW-0472">Membrane</keyword>